<feature type="non-terminal residue" evidence="1">
    <location>
        <position position="1"/>
    </location>
</feature>
<accession>X1IQ42</accession>
<dbReference type="EMBL" id="BARU01018719">
    <property type="protein sequence ID" value="GAH59663.1"/>
    <property type="molecule type" value="Genomic_DNA"/>
</dbReference>
<evidence type="ECO:0000313" key="1">
    <source>
        <dbReference type="EMBL" id="GAH59663.1"/>
    </source>
</evidence>
<protein>
    <submittedName>
        <fullName evidence="1">Uncharacterized protein</fullName>
    </submittedName>
</protein>
<gene>
    <name evidence="1" type="ORF">S03H2_30907</name>
</gene>
<sequence>ICDSALPDSPCVSDIMRYLMYYNSYGEQDKAKELFAKIPRKVRNKLLTTDYTLAEARCPQHLPIAKLVAEAVSKLA</sequence>
<name>X1IQ42_9ZZZZ</name>
<proteinExistence type="predicted"/>
<dbReference type="AlphaFoldDB" id="X1IQ42"/>
<reference evidence="1" key="1">
    <citation type="journal article" date="2014" name="Front. Microbiol.">
        <title>High frequency of phylogenetically diverse reductive dehalogenase-homologous genes in deep subseafloor sedimentary metagenomes.</title>
        <authorList>
            <person name="Kawai M."/>
            <person name="Futagami T."/>
            <person name="Toyoda A."/>
            <person name="Takaki Y."/>
            <person name="Nishi S."/>
            <person name="Hori S."/>
            <person name="Arai W."/>
            <person name="Tsubouchi T."/>
            <person name="Morono Y."/>
            <person name="Uchiyama I."/>
            <person name="Ito T."/>
            <person name="Fujiyama A."/>
            <person name="Inagaki F."/>
            <person name="Takami H."/>
        </authorList>
    </citation>
    <scope>NUCLEOTIDE SEQUENCE</scope>
    <source>
        <strain evidence="1">Expedition CK06-06</strain>
    </source>
</reference>
<comment type="caution">
    <text evidence="1">The sequence shown here is derived from an EMBL/GenBank/DDBJ whole genome shotgun (WGS) entry which is preliminary data.</text>
</comment>
<organism evidence="1">
    <name type="scientific">marine sediment metagenome</name>
    <dbReference type="NCBI Taxonomy" id="412755"/>
    <lineage>
        <taxon>unclassified sequences</taxon>
        <taxon>metagenomes</taxon>
        <taxon>ecological metagenomes</taxon>
    </lineage>
</organism>